<dbReference type="PROSITE" id="PS52016">
    <property type="entry name" value="TONB_DEPENDENT_REC_3"/>
    <property type="match status" value="1"/>
</dbReference>
<dbReference type="RefSeq" id="WP_187069411.1">
    <property type="nucleotide sequence ID" value="NZ_JACRYL010000001.1"/>
</dbReference>
<comment type="similarity">
    <text evidence="2">Belongs to the TonB-dependent receptor family.</text>
</comment>
<dbReference type="NCBIfam" id="TIGR04057">
    <property type="entry name" value="SusC_RagA_signa"/>
    <property type="match status" value="1"/>
</dbReference>
<feature type="domain" description="TonB-dependent receptor plug" evidence="3">
    <location>
        <begin position="152"/>
        <end position="198"/>
    </location>
</feature>
<evidence type="ECO:0000256" key="1">
    <source>
        <dbReference type="ARBA" id="ARBA00022729"/>
    </source>
</evidence>
<sequence length="213" mass="23040">MRKLILLFAIFLGYALSSFAQKIDSIKTVRISLRDSNPLSVKDPLIVIDGNKQFIRGLSAVNGLDPNSIESVTILKDSSAVALYGADGLAGVVIIKTKETAESTIPKNIPSSKIEGKEIGIGLKKQNPTVLIRKDASHLMIFGDSLSKTKLEPLYIIDGKEVTNSDFKTLKQDDIESIEVLKDASSKSLYGKKASGGVIIIRTKKAKVAPKKN</sequence>
<dbReference type="SUPFAM" id="SSF56935">
    <property type="entry name" value="Porins"/>
    <property type="match status" value="2"/>
</dbReference>
<evidence type="ECO:0000313" key="4">
    <source>
        <dbReference type="EMBL" id="MBC6108920.1"/>
    </source>
</evidence>
<feature type="domain" description="TonB-dependent receptor plug" evidence="3">
    <location>
        <begin position="30"/>
        <end position="92"/>
    </location>
</feature>
<comment type="caution">
    <text evidence="4">The sequence shown here is derived from an EMBL/GenBank/DDBJ whole genome shotgun (WGS) entry which is preliminary data.</text>
</comment>
<accession>A0ABR7KM20</accession>
<dbReference type="InterPro" id="IPR012910">
    <property type="entry name" value="Plug_dom"/>
</dbReference>
<dbReference type="EMBL" id="JACRYL010000001">
    <property type="protein sequence ID" value="MBC6108920.1"/>
    <property type="molecule type" value="Genomic_DNA"/>
</dbReference>
<keyword evidence="2" id="KW-0812">Transmembrane</keyword>
<comment type="subcellular location">
    <subcellularLocation>
        <location evidence="2">Cell outer membrane</location>
        <topology evidence="2">Multi-pass membrane protein</topology>
    </subcellularLocation>
</comment>
<dbReference type="InterPro" id="IPR039426">
    <property type="entry name" value="TonB-dep_rcpt-like"/>
</dbReference>
<keyword evidence="2" id="KW-0998">Cell outer membrane</keyword>
<name>A0ABR7KM20_9SPHI</name>
<dbReference type="Proteomes" id="UP000652755">
    <property type="component" value="Unassembled WGS sequence"/>
</dbReference>
<dbReference type="InterPro" id="IPR037066">
    <property type="entry name" value="Plug_dom_sf"/>
</dbReference>
<dbReference type="Gene3D" id="2.170.130.10">
    <property type="entry name" value="TonB-dependent receptor, plug domain"/>
    <property type="match status" value="2"/>
</dbReference>
<evidence type="ECO:0000256" key="2">
    <source>
        <dbReference type="PROSITE-ProRule" id="PRU01360"/>
    </source>
</evidence>
<gene>
    <name evidence="4" type="ORF">H7U22_00650</name>
</gene>
<keyword evidence="2" id="KW-0813">Transport</keyword>
<evidence type="ECO:0000259" key="3">
    <source>
        <dbReference type="Pfam" id="PF07715"/>
    </source>
</evidence>
<proteinExistence type="inferred from homology"/>
<organism evidence="4 5">
    <name type="scientific">Pedobacter fastidiosus</name>
    <dbReference type="NCBI Taxonomy" id="2765361"/>
    <lineage>
        <taxon>Bacteria</taxon>
        <taxon>Pseudomonadati</taxon>
        <taxon>Bacteroidota</taxon>
        <taxon>Sphingobacteriia</taxon>
        <taxon>Sphingobacteriales</taxon>
        <taxon>Sphingobacteriaceae</taxon>
        <taxon>Pedobacter</taxon>
    </lineage>
</organism>
<dbReference type="InterPro" id="IPR023997">
    <property type="entry name" value="TonB-dep_OMP_SusC/RagA_CS"/>
</dbReference>
<dbReference type="PANTHER" id="PTHR30069:SF29">
    <property type="entry name" value="HEMOGLOBIN AND HEMOGLOBIN-HAPTOGLOBIN-BINDING PROTEIN 1-RELATED"/>
    <property type="match status" value="1"/>
</dbReference>
<keyword evidence="2" id="KW-0472">Membrane</keyword>
<dbReference type="Pfam" id="PF07715">
    <property type="entry name" value="Plug"/>
    <property type="match status" value="2"/>
</dbReference>
<evidence type="ECO:0000313" key="5">
    <source>
        <dbReference type="Proteomes" id="UP000652755"/>
    </source>
</evidence>
<keyword evidence="5" id="KW-1185">Reference proteome</keyword>
<keyword evidence="2" id="KW-1134">Transmembrane beta strand</keyword>
<reference evidence="4 5" key="1">
    <citation type="submission" date="2020-08" db="EMBL/GenBank/DDBJ databases">
        <authorList>
            <person name="Sun Q."/>
            <person name="Inoue M."/>
        </authorList>
    </citation>
    <scope>NUCLEOTIDE SEQUENCE [LARGE SCALE GENOMIC DNA]</scope>
    <source>
        <strain evidence="4 5">CCM 8938</strain>
    </source>
</reference>
<protein>
    <submittedName>
        <fullName evidence="4">TonB-dependent receptor plug domain-containing protein</fullName>
    </submittedName>
</protein>
<keyword evidence="4" id="KW-0675">Receptor</keyword>
<dbReference type="PANTHER" id="PTHR30069">
    <property type="entry name" value="TONB-DEPENDENT OUTER MEMBRANE RECEPTOR"/>
    <property type="match status" value="1"/>
</dbReference>
<keyword evidence="1" id="KW-0732">Signal</keyword>